<name>A0A8J4TAH6_CLAMG</name>
<evidence type="ECO:0000313" key="2">
    <source>
        <dbReference type="Proteomes" id="UP000727407"/>
    </source>
</evidence>
<evidence type="ECO:0000313" key="1">
    <source>
        <dbReference type="EMBL" id="KAF5889583.1"/>
    </source>
</evidence>
<organism evidence="1 2">
    <name type="scientific">Clarias magur</name>
    <name type="common">Asian catfish</name>
    <name type="synonym">Macropteronotus magur</name>
    <dbReference type="NCBI Taxonomy" id="1594786"/>
    <lineage>
        <taxon>Eukaryota</taxon>
        <taxon>Metazoa</taxon>
        <taxon>Chordata</taxon>
        <taxon>Craniata</taxon>
        <taxon>Vertebrata</taxon>
        <taxon>Euteleostomi</taxon>
        <taxon>Actinopterygii</taxon>
        <taxon>Neopterygii</taxon>
        <taxon>Teleostei</taxon>
        <taxon>Ostariophysi</taxon>
        <taxon>Siluriformes</taxon>
        <taxon>Clariidae</taxon>
        <taxon>Clarias</taxon>
    </lineage>
</organism>
<gene>
    <name evidence="1" type="ORF">DAT39_020725</name>
</gene>
<reference evidence="1" key="1">
    <citation type="submission" date="2020-07" db="EMBL/GenBank/DDBJ databases">
        <title>Clarias magur genome sequencing, assembly and annotation.</title>
        <authorList>
            <person name="Kushwaha B."/>
            <person name="Kumar R."/>
            <person name="Das P."/>
            <person name="Joshi C.G."/>
            <person name="Kumar D."/>
            <person name="Nagpure N.S."/>
            <person name="Pandey M."/>
            <person name="Agarwal S."/>
            <person name="Srivastava S."/>
            <person name="Singh M."/>
            <person name="Sahoo L."/>
            <person name="Jayasankar P."/>
            <person name="Meher P.K."/>
            <person name="Koringa P.G."/>
            <person name="Iquebal M.A."/>
            <person name="Das S.P."/>
            <person name="Bit A."/>
            <person name="Patnaik S."/>
            <person name="Patel N."/>
            <person name="Shah T.M."/>
            <person name="Hinsu A."/>
            <person name="Jena J.K."/>
        </authorList>
    </citation>
    <scope>NUCLEOTIDE SEQUENCE</scope>
    <source>
        <strain evidence="1">CIFAMagur01</strain>
        <tissue evidence="1">Testis</tissue>
    </source>
</reference>
<accession>A0A8J4TAH6</accession>
<protein>
    <submittedName>
        <fullName evidence="1">Uncharacterized protein</fullName>
    </submittedName>
</protein>
<keyword evidence="2" id="KW-1185">Reference proteome</keyword>
<dbReference type="Proteomes" id="UP000727407">
    <property type="component" value="Unassembled WGS sequence"/>
</dbReference>
<dbReference type="EMBL" id="QNUK01000793">
    <property type="protein sequence ID" value="KAF5889583.1"/>
    <property type="molecule type" value="Genomic_DNA"/>
</dbReference>
<proteinExistence type="predicted"/>
<dbReference type="AlphaFoldDB" id="A0A8J4TAH6"/>
<sequence>MGGELQAVDVRGLMLTGAVERSELGRRRFQVTALCAFSPEASVGLVMFVQ</sequence>
<comment type="caution">
    <text evidence="1">The sequence shown here is derived from an EMBL/GenBank/DDBJ whole genome shotgun (WGS) entry which is preliminary data.</text>
</comment>